<gene>
    <name evidence="1" type="ORF">ALC56_01532</name>
</gene>
<keyword evidence="2" id="KW-1185">Reference proteome</keyword>
<evidence type="ECO:0000313" key="1">
    <source>
        <dbReference type="EMBL" id="KYN43994.1"/>
    </source>
</evidence>
<dbReference type="STRING" id="34720.A0A195FVX5"/>
<dbReference type="Proteomes" id="UP000078541">
    <property type="component" value="Unassembled WGS sequence"/>
</dbReference>
<dbReference type="AlphaFoldDB" id="A0A195FVX5"/>
<protein>
    <submittedName>
        <fullName evidence="1">Twist-related protein 1</fullName>
    </submittedName>
</protein>
<sequence length="63" mass="7306">MLYDCLFNKERRKISVSVEKGDRSTILATKEIAASPSNYMAHERLSYAFSVWRMEGDWTNSNT</sequence>
<proteinExistence type="predicted"/>
<organism evidence="1 2">
    <name type="scientific">Trachymyrmex septentrionalis</name>
    <dbReference type="NCBI Taxonomy" id="34720"/>
    <lineage>
        <taxon>Eukaryota</taxon>
        <taxon>Metazoa</taxon>
        <taxon>Ecdysozoa</taxon>
        <taxon>Arthropoda</taxon>
        <taxon>Hexapoda</taxon>
        <taxon>Insecta</taxon>
        <taxon>Pterygota</taxon>
        <taxon>Neoptera</taxon>
        <taxon>Endopterygota</taxon>
        <taxon>Hymenoptera</taxon>
        <taxon>Apocrita</taxon>
        <taxon>Aculeata</taxon>
        <taxon>Formicoidea</taxon>
        <taxon>Formicidae</taxon>
        <taxon>Myrmicinae</taxon>
        <taxon>Trachymyrmex</taxon>
    </lineage>
</organism>
<name>A0A195FVX5_9HYME</name>
<evidence type="ECO:0000313" key="2">
    <source>
        <dbReference type="Proteomes" id="UP000078541"/>
    </source>
</evidence>
<dbReference type="EMBL" id="KQ981264">
    <property type="protein sequence ID" value="KYN43994.1"/>
    <property type="molecule type" value="Genomic_DNA"/>
</dbReference>
<accession>A0A195FVX5</accession>
<reference evidence="1 2" key="1">
    <citation type="submission" date="2016-03" db="EMBL/GenBank/DDBJ databases">
        <title>Trachymyrmex septentrionalis WGS genome.</title>
        <authorList>
            <person name="Nygaard S."/>
            <person name="Hu H."/>
            <person name="Boomsma J."/>
            <person name="Zhang G."/>
        </authorList>
    </citation>
    <scope>NUCLEOTIDE SEQUENCE [LARGE SCALE GENOMIC DNA]</scope>
    <source>
        <strain evidence="1">Tsep2-gDNA-1</strain>
        <tissue evidence="1">Whole body</tissue>
    </source>
</reference>